<evidence type="ECO:0000256" key="4">
    <source>
        <dbReference type="SAM" id="MobiDB-lite"/>
    </source>
</evidence>
<proteinExistence type="predicted"/>
<dbReference type="GO" id="GO:0008081">
    <property type="term" value="F:phosphoric diester hydrolase activity"/>
    <property type="evidence" value="ECO:0007669"/>
    <property type="project" value="InterPro"/>
</dbReference>
<feature type="chain" id="PRO_5040435881" description="Rhamnogalacturonase A/B/Epimerase-like pectate lyase domain-containing protein" evidence="5">
    <location>
        <begin position="24"/>
        <end position="1460"/>
    </location>
</feature>
<dbReference type="Gene3D" id="3.20.20.190">
    <property type="entry name" value="Phosphatidylinositol (PI) phosphodiesterase"/>
    <property type="match status" value="1"/>
</dbReference>
<sequence length="1460" mass="160632">MRVVKSWAIALLAWALLIFEVLAQHGHGHGSHVHLHRQHLIDSRGTDRALDAPPDAIAKARALVKDAIAKAAVHNKARLDNPSRNQYKLKPGTKIRNRRDQPPDTQPAPPLFNVTEEIADAAALLAEYDAAAELNATGTVKRDYSHIDVLHGRQQKEKRAGTWWMGNKEHRGSWPWGKDSSYQVFRDVTDSKWATDGAAKCEPNGLVDCTKAINNAMKAGNRCGAKCNGSTTKQAILYFPPGTYLVSGTIEIFFGTQMIGDATNWPVIKAAASFVGLGVFSTDHYVENGGTGPDGNALEWYINTANFYRQIRNFKFDIRLTDPNAYVCALHYQVAQATSLSNVDFIAAAAPTTQQAIYAENGSGGHMSDLTFTGGNFGIYGGSQQFTAQRLSFSNVNTAVQLIWDWGWTWKSISVSGGQTGFKLLSEDGVHHTGSLMVIDSVFEGTKTAILTFPATTDIKKGTTGITLDNIVFKNVGVAVADNAGKTYLKGGTTAVNTWTLGPVYLDPTQRDFTLDKSMDTPRIEELLANNSNAFLQNPYFERKKPQYESYSWSNFISVKAQGAKGDGSTDDTATLQRIINGAGSSVVYFDAGTYILRDTLTIPVKTRIVGEAWAQLVAEGPTFSDPENPRAVVKVGNKGEKGGVEIQDILVSTKGATAGAVLIEWNIEADVAGAAGMWDTHVRIGGAAGTDLESAQCPASKTGVSQGCNAASLMMHITENASAYLENIWLWVADHDIDDPLLEDAKNDMVQCSVYVARGLLVESTAPTWLYGTSSEHAVYYQYNFYKARNVFAGMIQTESPYYQPTPHPPAPFEKAVGKFPGDPDYACASPATLGCDSSWAVRIVNSKDIFIAGAGLYSWFDTYDQSVCVDASNCQKVLAEIKDNYGGIRIHNLITIGATNMMVSDGTLIASKDNLNVDYHPYWSQVTVFDPKSFDEPPHKICTPGKDSNPARPEKASGAYPPPSLTWPKANPYQGYFVLVNGSPYTWKVVYQHAYQMDTWQWYDVPAGESLQIEYQFKDDETRVDDKGEVKYEIEGTNKTFQVWARVEESDPRNNVLHLRVQYDNLNTQDKPEGGSLELPQREGQGGGHRSIPWVLTGSESYGYWSSASPPTGWMGSIMDVIGTRKLKHVCMPGSHDAGMYKLDGKTTGANEGNTLTQYLNFYNQLRRGSRYFDVRPVVANADGDYYCGHYSAVPDNNQGYMQGGNGERLSELVKQTNQFMRENPHEVVIYYLSHDMDTNQAHDPPHKGAYPPLTLPQWKNVFDIFAKLNNKCPNLDGDLTDMTINKLKGCVLVIVEYKEGRASDGIYPADPHFSRHDGYSSTTEPAVMNREQIADMREGRNIREGSGKEQFWVLSWTLTPDLGTLSSMSTIGLATSYSYDSIFWNAYYEFTPFSFPNVLYMDAIGFAEGATIKEQDDLWKASNGELTAMAMAVNLAIVSKNCYVGGGSIWPGEGLSH</sequence>
<evidence type="ECO:0000256" key="1">
    <source>
        <dbReference type="ARBA" id="ARBA00004613"/>
    </source>
</evidence>
<evidence type="ECO:0000313" key="8">
    <source>
        <dbReference type="Proteomes" id="UP001043456"/>
    </source>
</evidence>
<comment type="caution">
    <text evidence="7">The sequence shown here is derived from an EMBL/GenBank/DDBJ whole genome shotgun (WGS) entry which is preliminary data.</text>
</comment>
<dbReference type="PANTHER" id="PTHR33928">
    <property type="entry name" value="POLYGALACTURONASE QRT3"/>
    <property type="match status" value="1"/>
</dbReference>
<dbReference type="InterPro" id="IPR011050">
    <property type="entry name" value="Pectin_lyase_fold/virulence"/>
</dbReference>
<feature type="region of interest" description="Disordered" evidence="4">
    <location>
        <begin position="941"/>
        <end position="965"/>
    </location>
</feature>
<evidence type="ECO:0000313" key="7">
    <source>
        <dbReference type="EMBL" id="GIJ92410.1"/>
    </source>
</evidence>
<keyword evidence="3 5" id="KW-0732">Signal</keyword>
<dbReference type="EMBL" id="BHVY01000009">
    <property type="protein sequence ID" value="GIJ92410.1"/>
    <property type="molecule type" value="Genomic_DNA"/>
</dbReference>
<evidence type="ECO:0000259" key="6">
    <source>
        <dbReference type="Pfam" id="PF12708"/>
    </source>
</evidence>
<evidence type="ECO:0000256" key="5">
    <source>
        <dbReference type="SAM" id="SignalP"/>
    </source>
</evidence>
<dbReference type="InterPro" id="IPR039279">
    <property type="entry name" value="QRT3-like"/>
</dbReference>
<dbReference type="GO" id="GO:0005576">
    <property type="term" value="C:extracellular region"/>
    <property type="evidence" value="ECO:0007669"/>
    <property type="project" value="UniProtKB-SubCell"/>
</dbReference>
<dbReference type="InterPro" id="IPR017946">
    <property type="entry name" value="PLC-like_Pdiesterase_TIM-brl"/>
</dbReference>
<dbReference type="GeneID" id="67010001"/>
<comment type="subcellular location">
    <subcellularLocation>
        <location evidence="1">Secreted</location>
    </subcellularLocation>
</comment>
<feature type="domain" description="Rhamnogalacturonase A/B/Epimerase-like pectate lyase" evidence="6">
    <location>
        <begin position="203"/>
        <end position="422"/>
    </location>
</feature>
<feature type="region of interest" description="Disordered" evidence="4">
    <location>
        <begin position="1069"/>
        <end position="1091"/>
    </location>
</feature>
<keyword evidence="8" id="KW-1185">Reference proteome</keyword>
<name>A0A9P3F110_9EURO</name>
<dbReference type="InterPro" id="IPR012334">
    <property type="entry name" value="Pectin_lyas_fold"/>
</dbReference>
<gene>
    <name evidence="7" type="ORF">Asppvi_011392</name>
</gene>
<dbReference type="PANTHER" id="PTHR33928:SF2">
    <property type="entry name" value="PECTATE LYASE SUPERFAMILY PROTEIN DOMAIN-CONTAINING PROTEIN-RELATED"/>
    <property type="match status" value="1"/>
</dbReference>
<feature type="domain" description="Rhamnogalacturonase A/B/Epimerase-like pectate lyase" evidence="6">
    <location>
        <begin position="556"/>
        <end position="616"/>
    </location>
</feature>
<feature type="signal peptide" evidence="5">
    <location>
        <begin position="1"/>
        <end position="23"/>
    </location>
</feature>
<dbReference type="SUPFAM" id="SSF51126">
    <property type="entry name" value="Pectin lyase-like"/>
    <property type="match status" value="2"/>
</dbReference>
<dbReference type="GO" id="GO:0004650">
    <property type="term" value="F:polygalacturonase activity"/>
    <property type="evidence" value="ECO:0007669"/>
    <property type="project" value="InterPro"/>
</dbReference>
<dbReference type="OrthoDB" id="1046782at2759"/>
<reference evidence="7 8" key="1">
    <citation type="submission" date="2018-10" db="EMBL/GenBank/DDBJ databases">
        <title>Pan-genome distribution and transcriptional activeness of fungal secondary metabolism genes in Aspergillus section Fumigati.</title>
        <authorList>
            <person name="Takahashi H."/>
            <person name="Umemura M."/>
            <person name="Ninomiya A."/>
            <person name="Kusuya Y."/>
            <person name="Urayama S."/>
            <person name="Shimizu M."/>
            <person name="Watanabe A."/>
            <person name="Kamei K."/>
            <person name="Yaguchi T."/>
            <person name="Hagiwara D."/>
        </authorList>
    </citation>
    <scope>NUCLEOTIDE SEQUENCE [LARGE SCALE GENOMIC DNA]</scope>
    <source>
        <strain evidence="7 8">IFM 55266</strain>
    </source>
</reference>
<dbReference type="InterPro" id="IPR024535">
    <property type="entry name" value="RHGA/B-epi-like_pectate_lyase"/>
</dbReference>
<protein>
    <recommendedName>
        <fullName evidence="6">Rhamnogalacturonase A/B/Epimerase-like pectate lyase domain-containing protein</fullName>
    </recommendedName>
</protein>
<dbReference type="Gene3D" id="2.160.20.10">
    <property type="entry name" value="Single-stranded right-handed beta-helix, Pectin lyase-like"/>
    <property type="match status" value="2"/>
</dbReference>
<keyword evidence="2" id="KW-0964">Secreted</keyword>
<organism evidence="7 8">
    <name type="scientific">Aspergillus pseudoviridinutans</name>
    <dbReference type="NCBI Taxonomy" id="1517512"/>
    <lineage>
        <taxon>Eukaryota</taxon>
        <taxon>Fungi</taxon>
        <taxon>Dikarya</taxon>
        <taxon>Ascomycota</taxon>
        <taxon>Pezizomycotina</taxon>
        <taxon>Eurotiomycetes</taxon>
        <taxon>Eurotiomycetidae</taxon>
        <taxon>Eurotiales</taxon>
        <taxon>Aspergillaceae</taxon>
        <taxon>Aspergillus</taxon>
        <taxon>Aspergillus subgen. Fumigati</taxon>
    </lineage>
</organism>
<dbReference type="SUPFAM" id="SSF51695">
    <property type="entry name" value="PLC-like phosphodiesterases"/>
    <property type="match status" value="1"/>
</dbReference>
<dbReference type="FunFam" id="2.160.20.10:FF:000023">
    <property type="entry name" value="Exo-beta-1,3-glucanase Exg0"/>
    <property type="match status" value="1"/>
</dbReference>
<feature type="region of interest" description="Disordered" evidence="4">
    <location>
        <begin position="75"/>
        <end position="110"/>
    </location>
</feature>
<evidence type="ECO:0000256" key="3">
    <source>
        <dbReference type="ARBA" id="ARBA00022729"/>
    </source>
</evidence>
<dbReference type="Proteomes" id="UP001043456">
    <property type="component" value="Unassembled WGS sequence"/>
</dbReference>
<accession>A0A9P3F110</accession>
<dbReference type="Pfam" id="PF12708">
    <property type="entry name" value="Pect-lyase_RHGA_epim"/>
    <property type="match status" value="2"/>
</dbReference>
<dbReference type="GO" id="GO:0006629">
    <property type="term" value="P:lipid metabolic process"/>
    <property type="evidence" value="ECO:0007669"/>
    <property type="project" value="InterPro"/>
</dbReference>
<dbReference type="RefSeq" id="XP_043163156.1">
    <property type="nucleotide sequence ID" value="XM_043307221.1"/>
</dbReference>
<dbReference type="CDD" id="cd23668">
    <property type="entry name" value="GH55_beta13glucanase-like"/>
    <property type="match status" value="1"/>
</dbReference>
<evidence type="ECO:0000256" key="2">
    <source>
        <dbReference type="ARBA" id="ARBA00022525"/>
    </source>
</evidence>